<dbReference type="PRINTS" id="PR00843">
    <property type="entry name" value="GLHYDRLASE30"/>
</dbReference>
<feature type="signal peptide" evidence="6">
    <location>
        <begin position="1"/>
        <end position="26"/>
    </location>
</feature>
<keyword evidence="10" id="KW-1185">Reference proteome</keyword>
<dbReference type="Gene3D" id="2.60.40.1180">
    <property type="entry name" value="Golgi alpha-mannosidase II"/>
    <property type="match status" value="1"/>
</dbReference>
<reference evidence="10" key="1">
    <citation type="journal article" date="2019" name="Int. J. Syst. Evol. Microbiol.">
        <title>The Global Catalogue of Microorganisms (GCM) 10K type strain sequencing project: providing services to taxonomists for standard genome sequencing and annotation.</title>
        <authorList>
            <consortium name="The Broad Institute Genomics Platform"/>
            <consortium name="The Broad Institute Genome Sequencing Center for Infectious Disease"/>
            <person name="Wu L."/>
            <person name="Ma J."/>
        </authorList>
    </citation>
    <scope>NUCLEOTIDE SEQUENCE [LARGE SCALE GENOMIC DNA]</scope>
    <source>
        <strain evidence="10">NBRC 106348</strain>
    </source>
</reference>
<dbReference type="Gene3D" id="3.20.20.80">
    <property type="entry name" value="Glycosidases"/>
    <property type="match status" value="1"/>
</dbReference>
<dbReference type="InterPro" id="IPR033452">
    <property type="entry name" value="GH30_C"/>
</dbReference>
<evidence type="ECO:0000256" key="6">
    <source>
        <dbReference type="SAM" id="SignalP"/>
    </source>
</evidence>
<comment type="similarity">
    <text evidence="1 4">Belongs to the glycosyl hydrolase 30 family.</text>
</comment>
<feature type="domain" description="Glycosyl hydrolase family 30 TIM-barrel" evidence="7">
    <location>
        <begin position="109"/>
        <end position="446"/>
    </location>
</feature>
<gene>
    <name evidence="9" type="primary">srfJ_2</name>
    <name evidence="9" type="ORF">GCM10025864_18020</name>
</gene>
<feature type="compositionally biased region" description="Polar residues" evidence="5">
    <location>
        <begin position="31"/>
        <end position="77"/>
    </location>
</feature>
<dbReference type="InterPro" id="IPR013780">
    <property type="entry name" value="Glyco_hydro_b"/>
</dbReference>
<dbReference type="EMBL" id="BSUK01000001">
    <property type="protein sequence ID" value="GMA24043.1"/>
    <property type="molecule type" value="Genomic_DNA"/>
</dbReference>
<organism evidence="9 10">
    <name type="scientific">Luteimicrobium album</name>
    <dbReference type="NCBI Taxonomy" id="1054550"/>
    <lineage>
        <taxon>Bacteria</taxon>
        <taxon>Bacillati</taxon>
        <taxon>Actinomycetota</taxon>
        <taxon>Actinomycetes</taxon>
        <taxon>Micrococcales</taxon>
        <taxon>Luteimicrobium</taxon>
    </lineage>
</organism>
<dbReference type="InterPro" id="IPR017853">
    <property type="entry name" value="GH"/>
</dbReference>
<feature type="domain" description="Glycosyl hydrolase family 30 beta sandwich" evidence="8">
    <location>
        <begin position="449"/>
        <end position="514"/>
    </location>
</feature>
<dbReference type="RefSeq" id="WP_284292936.1">
    <property type="nucleotide sequence ID" value="NZ_BSUK01000001.1"/>
</dbReference>
<evidence type="ECO:0000256" key="5">
    <source>
        <dbReference type="SAM" id="MobiDB-lite"/>
    </source>
</evidence>
<sequence length="520" mass="55881">MLSPRTTRTLATGAALAALVAVPLLAGGSASAGSHPTTPAARTSDSVTASVSTPDHPSPTTQHLALTRTTAQASSDSAGRASALADTTSSAFPTGTTVTVDPSLRFQKITGFGASLTDASAYDLSLLPKADRDAVMTQLFDPDQGAGLSFLRQPIGASDLARTVYSYDDMPQGQKDYALKHFSIAHDEDQILPLLRQAKKLNPKLTIMATPWSPPGWMKTSDSMIDGKLIDSPRIYQAYAEYLVKFLRAYQKAGVRVDYLTVQNEPQALDRSNYPGTNLDVAQEAKVIEKLGPAIKRAGLKTKILGFDHNWSVHPWDAGRLEQVNGSPEADYPFSLLQTKAARWIDGTAYHCYYGDPAIQSTLKTLHPDKEILETECEGLDINDAIGSLRNWGQAVTAWNVALDENHGPFVGGCESCTGLVTVDSTTKAVTYNPRYYLLAQFSRFVTPGATRIMSTSVNNVDGQTAQLDSVAFRNPDGTLAVVVHNTAKATQAFAVRVGDSTFRATLPADGVGSYSWSDR</sequence>
<feature type="chain" id="PRO_5045752931" evidence="6">
    <location>
        <begin position="27"/>
        <end position="520"/>
    </location>
</feature>
<evidence type="ECO:0000256" key="2">
    <source>
        <dbReference type="ARBA" id="ARBA00022729"/>
    </source>
</evidence>
<evidence type="ECO:0000313" key="9">
    <source>
        <dbReference type="EMBL" id="GMA24043.1"/>
    </source>
</evidence>
<protein>
    <submittedName>
        <fullName evidence="9">Glucosylceramidase</fullName>
    </submittedName>
</protein>
<dbReference type="SUPFAM" id="SSF51445">
    <property type="entry name" value="(Trans)glycosidases"/>
    <property type="match status" value="1"/>
</dbReference>
<proteinExistence type="inferred from homology"/>
<keyword evidence="3 4" id="KW-0378">Hydrolase</keyword>
<dbReference type="PANTHER" id="PTHR11069:SF23">
    <property type="entry name" value="LYSOSOMAL ACID GLUCOSYLCERAMIDASE"/>
    <property type="match status" value="1"/>
</dbReference>
<evidence type="ECO:0000259" key="7">
    <source>
        <dbReference type="Pfam" id="PF02055"/>
    </source>
</evidence>
<evidence type="ECO:0000256" key="3">
    <source>
        <dbReference type="ARBA" id="ARBA00022801"/>
    </source>
</evidence>
<accession>A0ABQ6HZZ2</accession>
<dbReference type="Pfam" id="PF17189">
    <property type="entry name" value="Glyco_hydro_30C"/>
    <property type="match status" value="1"/>
</dbReference>
<dbReference type="PANTHER" id="PTHR11069">
    <property type="entry name" value="GLUCOSYLCERAMIDASE"/>
    <property type="match status" value="1"/>
</dbReference>
<dbReference type="InterPro" id="IPR033453">
    <property type="entry name" value="Glyco_hydro_30_TIM-barrel"/>
</dbReference>
<feature type="region of interest" description="Disordered" evidence="5">
    <location>
        <begin position="29"/>
        <end position="97"/>
    </location>
</feature>
<evidence type="ECO:0000313" key="10">
    <source>
        <dbReference type="Proteomes" id="UP001157091"/>
    </source>
</evidence>
<dbReference type="InterPro" id="IPR001139">
    <property type="entry name" value="Glyco_hydro_30"/>
</dbReference>
<dbReference type="Proteomes" id="UP001157091">
    <property type="component" value="Unassembled WGS sequence"/>
</dbReference>
<keyword evidence="4" id="KW-0326">Glycosidase</keyword>
<dbReference type="Pfam" id="PF02055">
    <property type="entry name" value="Glyco_hydro_30"/>
    <property type="match status" value="1"/>
</dbReference>
<evidence type="ECO:0000256" key="1">
    <source>
        <dbReference type="ARBA" id="ARBA00005382"/>
    </source>
</evidence>
<keyword evidence="2 6" id="KW-0732">Signal</keyword>
<comment type="caution">
    <text evidence="9">The sequence shown here is derived from an EMBL/GenBank/DDBJ whole genome shotgun (WGS) entry which is preliminary data.</text>
</comment>
<evidence type="ECO:0000256" key="4">
    <source>
        <dbReference type="RuleBase" id="RU361188"/>
    </source>
</evidence>
<name>A0ABQ6HZZ2_9MICO</name>
<feature type="compositionally biased region" description="Polar residues" evidence="5">
    <location>
        <begin position="85"/>
        <end position="97"/>
    </location>
</feature>
<evidence type="ECO:0000259" key="8">
    <source>
        <dbReference type="Pfam" id="PF17189"/>
    </source>
</evidence>